<evidence type="ECO:0000313" key="1">
    <source>
        <dbReference type="EMBL" id="KER30930.1"/>
    </source>
</evidence>
<protein>
    <submittedName>
        <fullName evidence="1">Uncharacterized protein</fullName>
    </submittedName>
</protein>
<accession>A0A075A5M9</accession>
<dbReference type="Proteomes" id="UP000054324">
    <property type="component" value="Unassembled WGS sequence"/>
</dbReference>
<organism evidence="1 2">
    <name type="scientific">Opisthorchis viverrini</name>
    <name type="common">Southeast Asian liver fluke</name>
    <dbReference type="NCBI Taxonomy" id="6198"/>
    <lineage>
        <taxon>Eukaryota</taxon>
        <taxon>Metazoa</taxon>
        <taxon>Spiralia</taxon>
        <taxon>Lophotrochozoa</taxon>
        <taxon>Platyhelminthes</taxon>
        <taxon>Trematoda</taxon>
        <taxon>Digenea</taxon>
        <taxon>Opisthorchiida</taxon>
        <taxon>Opisthorchiata</taxon>
        <taxon>Opisthorchiidae</taxon>
        <taxon>Opisthorchis</taxon>
    </lineage>
</organism>
<sequence length="127" mass="14481">MKASKIQLSTMGSSHPPGYQPYNFPHTWLETLQDMAHNRPEWQACCQFLVNRPAEVSPSLCTGLLVFYPVGKEAKQAKQLSHFEQANSKQPLEEVQKSSPPQRLQFLQADHFEPWPPGMLTVELEYA</sequence>
<evidence type="ECO:0000313" key="2">
    <source>
        <dbReference type="Proteomes" id="UP000054324"/>
    </source>
</evidence>
<dbReference type="AlphaFoldDB" id="A0A075A5M9"/>
<dbReference type="RefSeq" id="XP_009165322.1">
    <property type="nucleotide sequence ID" value="XM_009167058.1"/>
</dbReference>
<keyword evidence="2" id="KW-1185">Reference proteome</keyword>
<dbReference type="GeneID" id="20316931"/>
<dbReference type="EMBL" id="KL596653">
    <property type="protein sequence ID" value="KER30930.1"/>
    <property type="molecule type" value="Genomic_DNA"/>
</dbReference>
<gene>
    <name evidence="1" type="ORF">T265_02743</name>
</gene>
<dbReference type="CTD" id="20316931"/>
<proteinExistence type="predicted"/>
<reference evidence="1 2" key="1">
    <citation type="submission" date="2013-11" db="EMBL/GenBank/DDBJ databases">
        <title>Opisthorchis viverrini - life in the bile duct.</title>
        <authorList>
            <person name="Young N.D."/>
            <person name="Nagarajan N."/>
            <person name="Lin S.J."/>
            <person name="Korhonen P.K."/>
            <person name="Jex A.R."/>
            <person name="Hall R.S."/>
            <person name="Safavi-Hemami H."/>
            <person name="Kaewkong W."/>
            <person name="Bertrand D."/>
            <person name="Gao S."/>
            <person name="Seet Q."/>
            <person name="Wongkham S."/>
            <person name="Teh B.T."/>
            <person name="Wongkham C."/>
            <person name="Intapan P.M."/>
            <person name="Maleewong W."/>
            <person name="Yang X."/>
            <person name="Hu M."/>
            <person name="Wang Z."/>
            <person name="Hofmann A."/>
            <person name="Sternberg P.W."/>
            <person name="Tan P."/>
            <person name="Wang J."/>
            <person name="Gasser R.B."/>
        </authorList>
    </citation>
    <scope>NUCLEOTIDE SEQUENCE [LARGE SCALE GENOMIC DNA]</scope>
</reference>
<dbReference type="KEGG" id="ovi:T265_02743"/>
<name>A0A075A5M9_OPIVI</name>